<protein>
    <recommendedName>
        <fullName evidence="4">Transmembrane protein</fullName>
    </recommendedName>
</protein>
<sequence>MRCILRETGDGGGGSSERETHRDRERECLCSTSSVFLSLRPLSTFYFFLLLFPLLPSVYFLLSGLRSLCPSLALCLRPISLYFLLFSASLPLATKLLLFTLRFVFSLKGSNNVFAHIVFNGFVYPKKKSP</sequence>
<evidence type="ECO:0000313" key="3">
    <source>
        <dbReference type="Proteomes" id="UP000822688"/>
    </source>
</evidence>
<gene>
    <name evidence="2" type="ORF">KC19_VG091500</name>
</gene>
<keyword evidence="1" id="KW-1133">Transmembrane helix</keyword>
<dbReference type="AlphaFoldDB" id="A0A8T0HP72"/>
<proteinExistence type="predicted"/>
<keyword evidence="1" id="KW-0472">Membrane</keyword>
<evidence type="ECO:0008006" key="4">
    <source>
        <dbReference type="Google" id="ProtNLM"/>
    </source>
</evidence>
<name>A0A8T0HP72_CERPU</name>
<feature type="transmembrane region" description="Helical" evidence="1">
    <location>
        <begin position="45"/>
        <end position="69"/>
    </location>
</feature>
<organism evidence="2 3">
    <name type="scientific">Ceratodon purpureus</name>
    <name type="common">Fire moss</name>
    <name type="synonym">Dicranum purpureum</name>
    <dbReference type="NCBI Taxonomy" id="3225"/>
    <lineage>
        <taxon>Eukaryota</taxon>
        <taxon>Viridiplantae</taxon>
        <taxon>Streptophyta</taxon>
        <taxon>Embryophyta</taxon>
        <taxon>Bryophyta</taxon>
        <taxon>Bryophytina</taxon>
        <taxon>Bryopsida</taxon>
        <taxon>Dicranidae</taxon>
        <taxon>Pseudoditrichales</taxon>
        <taxon>Ditrichaceae</taxon>
        <taxon>Ceratodon</taxon>
    </lineage>
</organism>
<feature type="transmembrane region" description="Helical" evidence="1">
    <location>
        <begin position="81"/>
        <end position="105"/>
    </location>
</feature>
<comment type="caution">
    <text evidence="2">The sequence shown here is derived from an EMBL/GenBank/DDBJ whole genome shotgun (WGS) entry which is preliminary data.</text>
</comment>
<evidence type="ECO:0000256" key="1">
    <source>
        <dbReference type="SAM" id="Phobius"/>
    </source>
</evidence>
<feature type="non-terminal residue" evidence="2">
    <location>
        <position position="130"/>
    </location>
</feature>
<accession>A0A8T0HP72</accession>
<dbReference type="Proteomes" id="UP000822688">
    <property type="component" value="Chromosome V"/>
</dbReference>
<dbReference type="EMBL" id="CM026426">
    <property type="protein sequence ID" value="KAG0572398.1"/>
    <property type="molecule type" value="Genomic_DNA"/>
</dbReference>
<reference evidence="2" key="1">
    <citation type="submission" date="2020-06" db="EMBL/GenBank/DDBJ databases">
        <title>WGS assembly of Ceratodon purpureus strain R40.</title>
        <authorList>
            <person name="Carey S.B."/>
            <person name="Jenkins J."/>
            <person name="Shu S."/>
            <person name="Lovell J.T."/>
            <person name="Sreedasyam A."/>
            <person name="Maumus F."/>
            <person name="Tiley G.P."/>
            <person name="Fernandez-Pozo N."/>
            <person name="Barry K."/>
            <person name="Chen C."/>
            <person name="Wang M."/>
            <person name="Lipzen A."/>
            <person name="Daum C."/>
            <person name="Saski C.A."/>
            <person name="Payton A.C."/>
            <person name="Mcbreen J.C."/>
            <person name="Conrad R.E."/>
            <person name="Kollar L.M."/>
            <person name="Olsson S."/>
            <person name="Huttunen S."/>
            <person name="Landis J.B."/>
            <person name="Wickett N.J."/>
            <person name="Johnson M.G."/>
            <person name="Rensing S.A."/>
            <person name="Grimwood J."/>
            <person name="Schmutz J."/>
            <person name="Mcdaniel S.F."/>
        </authorList>
    </citation>
    <scope>NUCLEOTIDE SEQUENCE</scope>
    <source>
        <strain evidence="2">R40</strain>
    </source>
</reference>
<evidence type="ECO:0000313" key="2">
    <source>
        <dbReference type="EMBL" id="KAG0572398.1"/>
    </source>
</evidence>
<keyword evidence="3" id="KW-1185">Reference proteome</keyword>
<keyword evidence="1" id="KW-0812">Transmembrane</keyword>